<dbReference type="CDD" id="cd20805">
    <property type="entry name" value="C1_DGK_rpt2"/>
    <property type="match status" value="1"/>
</dbReference>
<dbReference type="Gene3D" id="3.30.40.10">
    <property type="entry name" value="Zinc/RING finger domain, C3HC4 (zinc finger)"/>
    <property type="match status" value="1"/>
</dbReference>
<dbReference type="RefSeq" id="XP_028153338.1">
    <property type="nucleotide sequence ID" value="XM_028297537.1"/>
</dbReference>
<accession>A0A6P7H6J4</accession>
<dbReference type="InterPro" id="IPR011011">
    <property type="entry name" value="Znf_FYVE_PHD"/>
</dbReference>
<feature type="region of interest" description="Disordered" evidence="1">
    <location>
        <begin position="1"/>
        <end position="50"/>
    </location>
</feature>
<proteinExistence type="predicted"/>
<gene>
    <name evidence="2" type="primary">LOC114346791</name>
</gene>
<feature type="compositionally biased region" description="Basic and acidic residues" evidence="1">
    <location>
        <begin position="88"/>
        <end position="106"/>
    </location>
</feature>
<sequence length="227" mass="25709">MREHRTPSPPLPHQQLVSPKDIYPIPTYKRDTTKKPHARSGKASEITLTPYREELEQSLQKKKAKELVSQLNLDCVLAPEKNNSTKSVRSEKTATSEEEIAVHEDVGQPSTSKGKTSRRKRKVEIAVREDVAQPSTSKGKTSRRKRKVSSSSSSNSSEDSPLADSSSDESGENDAECLFCTEKFSDDKYGERWLKCYQCGRWAHEDCREIKSSTFIWLFCEGKGFFE</sequence>
<reference evidence="2" key="1">
    <citation type="submission" date="2025-08" db="UniProtKB">
        <authorList>
            <consortium name="RefSeq"/>
        </authorList>
    </citation>
    <scope>IDENTIFICATION</scope>
    <source>
        <tissue evidence="2">Whole insect</tissue>
    </source>
</reference>
<dbReference type="InParanoid" id="A0A6P7H6J4"/>
<dbReference type="AlphaFoldDB" id="A0A6P7H6J4"/>
<feature type="region of interest" description="Disordered" evidence="1">
    <location>
        <begin position="76"/>
        <end position="173"/>
    </location>
</feature>
<feature type="compositionally biased region" description="Low complexity" evidence="1">
    <location>
        <begin position="149"/>
        <end position="165"/>
    </location>
</feature>
<dbReference type="SUPFAM" id="SSF57903">
    <property type="entry name" value="FYVE/PHD zinc finger"/>
    <property type="match status" value="1"/>
</dbReference>
<dbReference type="InterPro" id="IPR013083">
    <property type="entry name" value="Znf_RING/FYVE/PHD"/>
</dbReference>
<name>A0A6P7H6J4_DIAVI</name>
<evidence type="ECO:0000256" key="1">
    <source>
        <dbReference type="SAM" id="MobiDB-lite"/>
    </source>
</evidence>
<protein>
    <submittedName>
        <fullName evidence="2">Corepressor interacting with RBPJ 1-like</fullName>
    </submittedName>
</protein>
<evidence type="ECO:0000313" key="2">
    <source>
        <dbReference type="RefSeq" id="XP_028153338.1"/>
    </source>
</evidence>
<organism evidence="2">
    <name type="scientific">Diabrotica virgifera virgifera</name>
    <name type="common">western corn rootworm</name>
    <dbReference type="NCBI Taxonomy" id="50390"/>
    <lineage>
        <taxon>Eukaryota</taxon>
        <taxon>Metazoa</taxon>
        <taxon>Ecdysozoa</taxon>
        <taxon>Arthropoda</taxon>
        <taxon>Hexapoda</taxon>
        <taxon>Insecta</taxon>
        <taxon>Pterygota</taxon>
        <taxon>Neoptera</taxon>
        <taxon>Endopterygota</taxon>
        <taxon>Coleoptera</taxon>
        <taxon>Polyphaga</taxon>
        <taxon>Cucujiformia</taxon>
        <taxon>Chrysomeloidea</taxon>
        <taxon>Chrysomelidae</taxon>
        <taxon>Galerucinae</taxon>
        <taxon>Diabroticina</taxon>
        <taxon>Diabroticites</taxon>
        <taxon>Diabrotica</taxon>
    </lineage>
</organism>